<comment type="caution">
    <text evidence="4">The sequence shown here is derived from an EMBL/GenBank/DDBJ whole genome shotgun (WGS) entry which is preliminary data.</text>
</comment>
<gene>
    <name evidence="4" type="ORF">S12H4_59611</name>
</gene>
<proteinExistence type="predicted"/>
<dbReference type="InterPro" id="IPR036264">
    <property type="entry name" value="Bact_exopeptidase_dim_dom"/>
</dbReference>
<sequence length="156" mass="16243">GATPEKGENAILKMAALLVELDAGFREQLDAHTDPVLGSSTMNIGTCQGGTRDNIVPDSCRARIDMRLTPSLPPAQALALLEDFLRDRDVSAKVKSLLQTTPLATDPDNEFVQRLASLGAPLAGAPWFCDAAVLASAGIPGVAIGPGSIAQAHTKE</sequence>
<dbReference type="PANTHER" id="PTHR43808:SF31">
    <property type="entry name" value="N-ACETYL-L-CITRULLINE DEACETYLASE"/>
    <property type="match status" value="1"/>
</dbReference>
<dbReference type="InterPro" id="IPR011650">
    <property type="entry name" value="Peptidase_M20_dimer"/>
</dbReference>
<accession>X1UIG6</accession>
<dbReference type="SUPFAM" id="SSF53187">
    <property type="entry name" value="Zn-dependent exopeptidases"/>
    <property type="match status" value="1"/>
</dbReference>
<feature type="non-terminal residue" evidence="4">
    <location>
        <position position="156"/>
    </location>
</feature>
<reference evidence="4" key="1">
    <citation type="journal article" date="2014" name="Front. Microbiol.">
        <title>High frequency of phylogenetically diverse reductive dehalogenase-homologous genes in deep subseafloor sedimentary metagenomes.</title>
        <authorList>
            <person name="Kawai M."/>
            <person name="Futagami T."/>
            <person name="Toyoda A."/>
            <person name="Takaki Y."/>
            <person name="Nishi S."/>
            <person name="Hori S."/>
            <person name="Arai W."/>
            <person name="Tsubouchi T."/>
            <person name="Morono Y."/>
            <person name="Uchiyama I."/>
            <person name="Ito T."/>
            <person name="Fujiyama A."/>
            <person name="Inagaki F."/>
            <person name="Takami H."/>
        </authorList>
    </citation>
    <scope>NUCLEOTIDE SEQUENCE</scope>
    <source>
        <strain evidence="4">Expedition CK06-06</strain>
    </source>
</reference>
<feature type="non-terminal residue" evidence="4">
    <location>
        <position position="1"/>
    </location>
</feature>
<evidence type="ECO:0000259" key="3">
    <source>
        <dbReference type="Pfam" id="PF07687"/>
    </source>
</evidence>
<evidence type="ECO:0000256" key="1">
    <source>
        <dbReference type="ARBA" id="ARBA00022723"/>
    </source>
</evidence>
<dbReference type="GO" id="GO:0006526">
    <property type="term" value="P:L-arginine biosynthetic process"/>
    <property type="evidence" value="ECO:0007669"/>
    <property type="project" value="TreeGrafter"/>
</dbReference>
<dbReference type="PANTHER" id="PTHR43808">
    <property type="entry name" value="ACETYLORNITHINE DEACETYLASE"/>
    <property type="match status" value="1"/>
</dbReference>
<organism evidence="4">
    <name type="scientific">marine sediment metagenome</name>
    <dbReference type="NCBI Taxonomy" id="412755"/>
    <lineage>
        <taxon>unclassified sequences</taxon>
        <taxon>metagenomes</taxon>
        <taxon>ecological metagenomes</taxon>
    </lineage>
</organism>
<dbReference type="Gene3D" id="3.30.70.360">
    <property type="match status" value="1"/>
</dbReference>
<keyword evidence="1" id="KW-0479">Metal-binding</keyword>
<name>X1UIG6_9ZZZZ</name>
<protein>
    <recommendedName>
        <fullName evidence="3">Peptidase M20 dimerisation domain-containing protein</fullName>
    </recommendedName>
</protein>
<feature type="domain" description="Peptidase M20 dimerisation" evidence="3">
    <location>
        <begin position="3"/>
        <end position="89"/>
    </location>
</feature>
<dbReference type="AlphaFoldDB" id="X1UIG6"/>
<dbReference type="SUPFAM" id="SSF55031">
    <property type="entry name" value="Bacterial exopeptidase dimerisation domain"/>
    <property type="match status" value="1"/>
</dbReference>
<dbReference type="GO" id="GO:0008777">
    <property type="term" value="F:acetylornithine deacetylase activity"/>
    <property type="evidence" value="ECO:0007669"/>
    <property type="project" value="TreeGrafter"/>
</dbReference>
<dbReference type="InterPro" id="IPR050072">
    <property type="entry name" value="Peptidase_M20A"/>
</dbReference>
<keyword evidence="2" id="KW-0378">Hydrolase</keyword>
<dbReference type="EMBL" id="BARW01039003">
    <property type="protein sequence ID" value="GAJ17324.1"/>
    <property type="molecule type" value="Genomic_DNA"/>
</dbReference>
<dbReference type="Pfam" id="PF07687">
    <property type="entry name" value="M20_dimer"/>
    <property type="match status" value="1"/>
</dbReference>
<evidence type="ECO:0000313" key="4">
    <source>
        <dbReference type="EMBL" id="GAJ17324.1"/>
    </source>
</evidence>
<evidence type="ECO:0000256" key="2">
    <source>
        <dbReference type="ARBA" id="ARBA00022801"/>
    </source>
</evidence>